<proteinExistence type="predicted"/>
<dbReference type="Proteomes" id="UP001732700">
    <property type="component" value="Chromosome 1D"/>
</dbReference>
<accession>A0ACD5TYR6</accession>
<protein>
    <submittedName>
        <fullName evidence="1">Uncharacterized protein</fullName>
    </submittedName>
</protein>
<evidence type="ECO:0000313" key="1">
    <source>
        <dbReference type="EnsemblPlants" id="AVESA.00010b.r2.1DG0150520.1.CDS"/>
    </source>
</evidence>
<dbReference type="EnsemblPlants" id="AVESA.00010b.r2.1DG0150520.1">
    <property type="protein sequence ID" value="AVESA.00010b.r2.1DG0150520.1.CDS"/>
    <property type="gene ID" value="AVESA.00010b.r2.1DG0150520"/>
</dbReference>
<keyword evidence="2" id="KW-1185">Reference proteome</keyword>
<name>A0ACD5TYR6_AVESA</name>
<reference evidence="1" key="1">
    <citation type="submission" date="2021-05" db="EMBL/GenBank/DDBJ databases">
        <authorList>
            <person name="Scholz U."/>
            <person name="Mascher M."/>
            <person name="Fiebig A."/>
        </authorList>
    </citation>
    <scope>NUCLEOTIDE SEQUENCE [LARGE SCALE GENOMIC DNA]</scope>
</reference>
<reference evidence="1" key="2">
    <citation type="submission" date="2025-09" db="UniProtKB">
        <authorList>
            <consortium name="EnsemblPlants"/>
        </authorList>
    </citation>
    <scope>IDENTIFICATION</scope>
</reference>
<organism evidence="1 2">
    <name type="scientific">Avena sativa</name>
    <name type="common">Oat</name>
    <dbReference type="NCBI Taxonomy" id="4498"/>
    <lineage>
        <taxon>Eukaryota</taxon>
        <taxon>Viridiplantae</taxon>
        <taxon>Streptophyta</taxon>
        <taxon>Embryophyta</taxon>
        <taxon>Tracheophyta</taxon>
        <taxon>Spermatophyta</taxon>
        <taxon>Magnoliopsida</taxon>
        <taxon>Liliopsida</taxon>
        <taxon>Poales</taxon>
        <taxon>Poaceae</taxon>
        <taxon>BOP clade</taxon>
        <taxon>Pooideae</taxon>
        <taxon>Poodae</taxon>
        <taxon>Poeae</taxon>
        <taxon>Poeae Chloroplast Group 1 (Aveneae type)</taxon>
        <taxon>Aveninae</taxon>
        <taxon>Avena</taxon>
    </lineage>
</organism>
<evidence type="ECO:0000313" key="2">
    <source>
        <dbReference type="Proteomes" id="UP001732700"/>
    </source>
</evidence>
<sequence>MARRSLLPLVAAAAAVLLSLAALAAGAGDAPFVVAHKSVKLTRPGPGVERLAVTLDLYNQGSATAYDVSLNDDSWPQEAFELVSGSISKIVEKLEPGSTASHNFVLETKVQGRFQGSPAVIKYRVPTKTALQEAYSTPVLPFDILAEIPPQQKFELVSNRIKSCWEIWAAGICRFLCWRVHLPGREPIEIWRFKRKQEETLKLLICHLSFCSSWFSSQEASWCYLQSLSCSQCTLKV</sequence>